<dbReference type="Gene3D" id="3.40.50.2000">
    <property type="entry name" value="Glycogen Phosphorylase B"/>
    <property type="match status" value="2"/>
</dbReference>
<evidence type="ECO:0008006" key="5">
    <source>
        <dbReference type="Google" id="ProtNLM"/>
    </source>
</evidence>
<accession>A0A1J4U1W2</accession>
<dbReference type="InterPro" id="IPR028098">
    <property type="entry name" value="Glyco_trans_4-like_N"/>
</dbReference>
<dbReference type="SUPFAM" id="SSF53756">
    <property type="entry name" value="UDP-Glycosyltransferase/glycogen phosphorylase"/>
    <property type="match status" value="1"/>
</dbReference>
<reference evidence="3 4" key="1">
    <citation type="journal article" date="2016" name="Environ. Microbiol.">
        <title>Genomic resolution of a cold subsurface aquifer community provides metabolic insights for novel microbes adapted to high CO concentrations.</title>
        <authorList>
            <person name="Probst A.J."/>
            <person name="Castelle C.J."/>
            <person name="Singh A."/>
            <person name="Brown C.T."/>
            <person name="Anantharaman K."/>
            <person name="Sharon I."/>
            <person name="Hug L.A."/>
            <person name="Burstein D."/>
            <person name="Emerson J.B."/>
            <person name="Thomas B.C."/>
            <person name="Banfield J.F."/>
        </authorList>
    </citation>
    <scope>NUCLEOTIDE SEQUENCE [LARGE SCALE GENOMIC DNA]</scope>
    <source>
        <strain evidence="3">CG1_02_32_51</strain>
    </source>
</reference>
<evidence type="ECO:0000259" key="1">
    <source>
        <dbReference type="Pfam" id="PF00534"/>
    </source>
</evidence>
<comment type="caution">
    <text evidence="3">The sequence shown here is derived from an EMBL/GenBank/DDBJ whole genome shotgun (WGS) entry which is preliminary data.</text>
</comment>
<dbReference type="PANTHER" id="PTHR45947">
    <property type="entry name" value="SULFOQUINOVOSYL TRANSFERASE SQD2"/>
    <property type="match status" value="1"/>
</dbReference>
<name>A0A1J4U1W2_9BACT</name>
<protein>
    <recommendedName>
        <fullName evidence="5">Glycosyl transferase family 1 domain-containing protein</fullName>
    </recommendedName>
</protein>
<dbReference type="InterPro" id="IPR050194">
    <property type="entry name" value="Glycosyltransferase_grp1"/>
</dbReference>
<sequence length="385" mass="44418">MKKTLIITFEFPPQIGGIATYVDQFASALNQEKTVVLAPIYKDKKIAQDFDKNKKYKIIRKNFLLPKLFWPRWLKMFFQVKKIVRQEKIELLIINHVLPVGYVASLIKKFLKIPFIIISHGTDVIYATRTKWKTKRLKKIISKTEQIVFNSESMKRRFLEKLPEFVSKSLVVYPCPDVDFLIPPPQEEIDILREKLALQGKKVILTVARMEDGKGYPHLVRVLPTVLKQEPHTVWVIVGDGPKKEEIMKEIQVRSLQNVVRYIGNVPHSEIKKYYYLADLFVLLTHPDGDREEGLGLVFLEAESCGLPVIAGKSGGVEEVVLNAQTGIVIDIRQNAMSMDETIVEMLKNRNYALSLAKNARERIITEFVWEHQLKKILPWLGTLK</sequence>
<dbReference type="STRING" id="1805238.AUJ23_03525"/>
<dbReference type="InterPro" id="IPR001296">
    <property type="entry name" value="Glyco_trans_1"/>
</dbReference>
<evidence type="ECO:0000313" key="4">
    <source>
        <dbReference type="Proteomes" id="UP000181941"/>
    </source>
</evidence>
<evidence type="ECO:0000259" key="2">
    <source>
        <dbReference type="Pfam" id="PF13439"/>
    </source>
</evidence>
<organism evidence="3 4">
    <name type="scientific">Candidatus Magasanikbacteria bacterium CG1_02_32_51</name>
    <dbReference type="NCBI Taxonomy" id="1805238"/>
    <lineage>
        <taxon>Bacteria</taxon>
        <taxon>Candidatus Magasanikiibacteriota</taxon>
    </lineage>
</organism>
<dbReference type="Pfam" id="PF00534">
    <property type="entry name" value="Glycos_transf_1"/>
    <property type="match status" value="1"/>
</dbReference>
<evidence type="ECO:0000313" key="3">
    <source>
        <dbReference type="EMBL" id="OIO18516.1"/>
    </source>
</evidence>
<dbReference type="GO" id="GO:0016757">
    <property type="term" value="F:glycosyltransferase activity"/>
    <property type="evidence" value="ECO:0007669"/>
    <property type="project" value="InterPro"/>
</dbReference>
<feature type="domain" description="Glycosyl transferase family 1" evidence="1">
    <location>
        <begin position="191"/>
        <end position="363"/>
    </location>
</feature>
<dbReference type="AlphaFoldDB" id="A0A1J4U1W2"/>
<dbReference type="EMBL" id="MNVC01000042">
    <property type="protein sequence ID" value="OIO18516.1"/>
    <property type="molecule type" value="Genomic_DNA"/>
</dbReference>
<dbReference type="CDD" id="cd03801">
    <property type="entry name" value="GT4_PimA-like"/>
    <property type="match status" value="1"/>
</dbReference>
<dbReference type="Pfam" id="PF13439">
    <property type="entry name" value="Glyco_transf_4"/>
    <property type="match status" value="1"/>
</dbReference>
<gene>
    <name evidence="3" type="ORF">AUJ23_03525</name>
</gene>
<proteinExistence type="predicted"/>
<feature type="domain" description="Glycosyltransferase subfamily 4-like N-terminal" evidence="2">
    <location>
        <begin position="15"/>
        <end position="175"/>
    </location>
</feature>
<dbReference type="Proteomes" id="UP000181941">
    <property type="component" value="Unassembled WGS sequence"/>
</dbReference>
<dbReference type="PANTHER" id="PTHR45947:SF3">
    <property type="entry name" value="SULFOQUINOVOSYL TRANSFERASE SQD2"/>
    <property type="match status" value="1"/>
</dbReference>